<dbReference type="GO" id="GO:0016020">
    <property type="term" value="C:membrane"/>
    <property type="evidence" value="ECO:0007669"/>
    <property type="project" value="TreeGrafter"/>
</dbReference>
<dbReference type="PROSITE" id="PS51388">
    <property type="entry name" value="GED"/>
    <property type="match status" value="1"/>
</dbReference>
<dbReference type="InterPro" id="IPR020850">
    <property type="entry name" value="GED_dom"/>
</dbReference>
<organism evidence="5 6">
    <name type="scientific">Cercophora scortea</name>
    <dbReference type="NCBI Taxonomy" id="314031"/>
    <lineage>
        <taxon>Eukaryota</taxon>
        <taxon>Fungi</taxon>
        <taxon>Dikarya</taxon>
        <taxon>Ascomycota</taxon>
        <taxon>Pezizomycotina</taxon>
        <taxon>Sordariomycetes</taxon>
        <taxon>Sordariomycetidae</taxon>
        <taxon>Sordariales</taxon>
        <taxon>Lasiosphaeriaceae</taxon>
        <taxon>Cercophora</taxon>
    </lineage>
</organism>
<sequence>MGSTRSEASSFDGLGNHVYLEKQDKLRDIGVDIHTSQIVVVGGQSSGKSSLLESLTGFSFPRGQGLCTRYATQITLRRNPVKSTIISITPRSNADQALAERLRGFHRELEDFDGKTLASIIEEANMVMGIRSGPTKDDSSLPMFSDDILKIEISGPEKPHLTVIDVPGLFQVTDGVTTDLDKQMVENMVRRYMENERTIVLAVLTCLTDPATEGVLQFAKAADPNGERTVGVLTKADVVSEQAVFRKLTEQVQSTTLKLGYFVVRNRGADEDDLDLSECKSKETLLFAKPQWADIAKLGRAGVEALRTELQVLLTDLAKRELPKQRSEVEKRLRDCRAKRDGMGPARSGPASQREYLINLASKFEGMVRDGLEGRYEGHPIFDTTHMRLITKIVDLNEGYSDIMWKKGHNQNFADVPNPDGLFKMKYEEAVKDALESGSEIPELSDIVDHSEVVYADPEDSIMAFIKECYLTSRGLEMGTFNGGLLSMCFRKQASKWSDITETHIKSAIVAIHKFITTLLQHVFVDQRVREELWQIALVDKIQSAYRLAMVHAKRLVAIEINGRPSTYNHYFNDDLQKARLQRLEGGIDEISSPAHDNYSNVISSKVQINPKELTKLTVNKSNAEQVQEDMHDILKSYYKVARKRFVDTICRHVVEDSLLDGAGSPLRVLNPALIVQMDDSQLDRIAGEDAATRRERQRLKLEIQGLEAAMKVLKS</sequence>
<dbReference type="GO" id="GO:0003924">
    <property type="term" value="F:GTPase activity"/>
    <property type="evidence" value="ECO:0007669"/>
    <property type="project" value="InterPro"/>
</dbReference>
<dbReference type="EMBL" id="JAUEPO010000004">
    <property type="protein sequence ID" value="KAK3324635.1"/>
    <property type="molecule type" value="Genomic_DNA"/>
</dbReference>
<dbReference type="PANTHER" id="PTHR11566:SF215">
    <property type="entry name" value="DYNAMIN GTPASE"/>
    <property type="match status" value="1"/>
</dbReference>
<dbReference type="InterPro" id="IPR001401">
    <property type="entry name" value="Dynamin_GTPase"/>
</dbReference>
<dbReference type="GO" id="GO:0005874">
    <property type="term" value="C:microtubule"/>
    <property type="evidence" value="ECO:0007669"/>
    <property type="project" value="TreeGrafter"/>
</dbReference>
<dbReference type="CDD" id="cd08771">
    <property type="entry name" value="DLP_1"/>
    <property type="match status" value="1"/>
</dbReference>
<reference evidence="5" key="1">
    <citation type="journal article" date="2023" name="Mol. Phylogenet. Evol.">
        <title>Genome-scale phylogeny and comparative genomics of the fungal order Sordariales.</title>
        <authorList>
            <person name="Hensen N."/>
            <person name="Bonometti L."/>
            <person name="Westerberg I."/>
            <person name="Brannstrom I.O."/>
            <person name="Guillou S."/>
            <person name="Cros-Aarteil S."/>
            <person name="Calhoun S."/>
            <person name="Haridas S."/>
            <person name="Kuo A."/>
            <person name="Mondo S."/>
            <person name="Pangilinan J."/>
            <person name="Riley R."/>
            <person name="LaButti K."/>
            <person name="Andreopoulos B."/>
            <person name="Lipzen A."/>
            <person name="Chen C."/>
            <person name="Yan M."/>
            <person name="Daum C."/>
            <person name="Ng V."/>
            <person name="Clum A."/>
            <person name="Steindorff A."/>
            <person name="Ohm R.A."/>
            <person name="Martin F."/>
            <person name="Silar P."/>
            <person name="Natvig D.O."/>
            <person name="Lalanne C."/>
            <person name="Gautier V."/>
            <person name="Ament-Velasquez S.L."/>
            <person name="Kruys A."/>
            <person name="Hutchinson M.I."/>
            <person name="Powell A.J."/>
            <person name="Barry K."/>
            <person name="Miller A.N."/>
            <person name="Grigoriev I.V."/>
            <person name="Debuchy R."/>
            <person name="Gladieux P."/>
            <person name="Hiltunen Thoren M."/>
            <person name="Johannesson H."/>
        </authorList>
    </citation>
    <scope>NUCLEOTIDE SEQUENCE</scope>
    <source>
        <strain evidence="5">SMH4131-1</strain>
    </source>
</reference>
<evidence type="ECO:0000256" key="2">
    <source>
        <dbReference type="ARBA" id="ARBA00023134"/>
    </source>
</evidence>
<dbReference type="GO" id="GO:0000266">
    <property type="term" value="P:mitochondrial fission"/>
    <property type="evidence" value="ECO:0007669"/>
    <property type="project" value="TreeGrafter"/>
</dbReference>
<comment type="caution">
    <text evidence="5">The sequence shown here is derived from an EMBL/GenBank/DDBJ whole genome shotgun (WGS) entry which is preliminary data.</text>
</comment>
<feature type="domain" description="GED" evidence="3">
    <location>
        <begin position="628"/>
        <end position="716"/>
    </location>
</feature>
<dbReference type="PANTHER" id="PTHR11566">
    <property type="entry name" value="DYNAMIN"/>
    <property type="match status" value="1"/>
</dbReference>
<dbReference type="Pfam" id="PF01031">
    <property type="entry name" value="Dynamin_M"/>
    <property type="match status" value="1"/>
</dbReference>
<dbReference type="GO" id="GO:0005739">
    <property type="term" value="C:mitochondrion"/>
    <property type="evidence" value="ECO:0007669"/>
    <property type="project" value="TreeGrafter"/>
</dbReference>
<dbReference type="Proteomes" id="UP001286456">
    <property type="component" value="Unassembled WGS sequence"/>
</dbReference>
<dbReference type="GO" id="GO:0048312">
    <property type="term" value="P:intracellular distribution of mitochondria"/>
    <property type="evidence" value="ECO:0007669"/>
    <property type="project" value="TreeGrafter"/>
</dbReference>
<keyword evidence="6" id="KW-1185">Reference proteome</keyword>
<dbReference type="InterPro" id="IPR022812">
    <property type="entry name" value="Dynamin"/>
</dbReference>
<evidence type="ECO:0000256" key="1">
    <source>
        <dbReference type="ARBA" id="ARBA00022741"/>
    </source>
</evidence>
<dbReference type="GO" id="GO:0016559">
    <property type="term" value="P:peroxisome fission"/>
    <property type="evidence" value="ECO:0007669"/>
    <property type="project" value="TreeGrafter"/>
</dbReference>
<dbReference type="AlphaFoldDB" id="A0AAE0MA61"/>
<dbReference type="PRINTS" id="PR00195">
    <property type="entry name" value="DYNAMIN"/>
</dbReference>
<protein>
    <submittedName>
        <fullName evidence="5">P-loop containing nucleoside triphosphate hydrolase protein</fullName>
    </submittedName>
</protein>
<dbReference type="PROSITE" id="PS51718">
    <property type="entry name" value="G_DYNAMIN_2"/>
    <property type="match status" value="1"/>
</dbReference>
<gene>
    <name evidence="5" type="ORF">B0T19DRAFT_450649</name>
</gene>
<dbReference type="InterPro" id="IPR030381">
    <property type="entry name" value="G_DYNAMIN_dom"/>
</dbReference>
<name>A0AAE0MA61_9PEZI</name>
<dbReference type="GO" id="GO:0006897">
    <property type="term" value="P:endocytosis"/>
    <property type="evidence" value="ECO:0007669"/>
    <property type="project" value="TreeGrafter"/>
</dbReference>
<evidence type="ECO:0000259" key="4">
    <source>
        <dbReference type="PROSITE" id="PS51718"/>
    </source>
</evidence>
<dbReference type="Gene3D" id="3.40.50.300">
    <property type="entry name" value="P-loop containing nucleotide triphosphate hydrolases"/>
    <property type="match status" value="1"/>
</dbReference>
<reference evidence="5" key="2">
    <citation type="submission" date="2023-06" db="EMBL/GenBank/DDBJ databases">
        <authorList>
            <consortium name="Lawrence Berkeley National Laboratory"/>
            <person name="Haridas S."/>
            <person name="Hensen N."/>
            <person name="Bonometti L."/>
            <person name="Westerberg I."/>
            <person name="Brannstrom I.O."/>
            <person name="Guillou S."/>
            <person name="Cros-Aarteil S."/>
            <person name="Calhoun S."/>
            <person name="Kuo A."/>
            <person name="Mondo S."/>
            <person name="Pangilinan J."/>
            <person name="Riley R."/>
            <person name="Labutti K."/>
            <person name="Andreopoulos B."/>
            <person name="Lipzen A."/>
            <person name="Chen C."/>
            <person name="Yanf M."/>
            <person name="Daum C."/>
            <person name="Ng V."/>
            <person name="Clum A."/>
            <person name="Steindorff A."/>
            <person name="Ohm R."/>
            <person name="Martin F."/>
            <person name="Silar P."/>
            <person name="Natvig D."/>
            <person name="Lalanne C."/>
            <person name="Gautier V."/>
            <person name="Ament-Velasquez S.L."/>
            <person name="Kruys A."/>
            <person name="Hutchinson M.I."/>
            <person name="Powell A.J."/>
            <person name="Barry K."/>
            <person name="Miller A.N."/>
            <person name="Grigoriev I.V."/>
            <person name="Debuchy R."/>
            <person name="Gladieux P."/>
            <person name="Thoren M.H."/>
            <person name="Johannesson H."/>
        </authorList>
    </citation>
    <scope>NUCLEOTIDE SEQUENCE</scope>
    <source>
        <strain evidence="5">SMH4131-1</strain>
    </source>
</reference>
<proteinExistence type="predicted"/>
<evidence type="ECO:0000313" key="5">
    <source>
        <dbReference type="EMBL" id="KAK3324635.1"/>
    </source>
</evidence>
<keyword evidence="2" id="KW-0342">GTP-binding</keyword>
<dbReference type="SMART" id="SM00053">
    <property type="entry name" value="DYNc"/>
    <property type="match status" value="1"/>
</dbReference>
<dbReference type="GO" id="GO:0008017">
    <property type="term" value="F:microtubule binding"/>
    <property type="evidence" value="ECO:0007669"/>
    <property type="project" value="TreeGrafter"/>
</dbReference>
<dbReference type="InterPro" id="IPR045063">
    <property type="entry name" value="Dynamin_N"/>
</dbReference>
<dbReference type="FunFam" id="3.40.50.300:FF:001425">
    <property type="entry name" value="Dynamin GTPase, putative"/>
    <property type="match status" value="1"/>
</dbReference>
<accession>A0AAE0MA61</accession>
<dbReference type="GO" id="GO:0005525">
    <property type="term" value="F:GTP binding"/>
    <property type="evidence" value="ECO:0007669"/>
    <property type="project" value="InterPro"/>
</dbReference>
<feature type="domain" description="Dynamin-type G" evidence="4">
    <location>
        <begin position="32"/>
        <end position="323"/>
    </location>
</feature>
<dbReference type="SUPFAM" id="SSF52540">
    <property type="entry name" value="P-loop containing nucleoside triphosphate hydrolases"/>
    <property type="match status" value="1"/>
</dbReference>
<dbReference type="InterPro" id="IPR000375">
    <property type="entry name" value="Dynamin_stalk"/>
</dbReference>
<evidence type="ECO:0000313" key="6">
    <source>
        <dbReference type="Proteomes" id="UP001286456"/>
    </source>
</evidence>
<dbReference type="InterPro" id="IPR027417">
    <property type="entry name" value="P-loop_NTPase"/>
</dbReference>
<dbReference type="Pfam" id="PF00350">
    <property type="entry name" value="Dynamin_N"/>
    <property type="match status" value="1"/>
</dbReference>
<evidence type="ECO:0000259" key="3">
    <source>
        <dbReference type="PROSITE" id="PS51388"/>
    </source>
</evidence>
<keyword evidence="5" id="KW-0378">Hydrolase</keyword>
<keyword evidence="1" id="KW-0547">Nucleotide-binding</keyword>